<keyword evidence="3 9" id="KW-0812">Transmembrane</keyword>
<evidence type="ECO:0000256" key="6">
    <source>
        <dbReference type="ARBA" id="ARBA00023180"/>
    </source>
</evidence>
<dbReference type="EMBL" id="OU015569">
    <property type="protein sequence ID" value="CAG5094160.1"/>
    <property type="molecule type" value="Genomic_DNA"/>
</dbReference>
<comment type="similarity">
    <text evidence="2">Belongs to the prominin family.</text>
</comment>
<reference evidence="10 11" key="1">
    <citation type="submission" date="2021-04" db="EMBL/GenBank/DDBJ databases">
        <authorList>
            <person name="Bliznina A."/>
        </authorList>
    </citation>
    <scope>NUCLEOTIDE SEQUENCE [LARGE SCALE GENOMIC DNA]</scope>
</reference>
<evidence type="ECO:0000256" key="1">
    <source>
        <dbReference type="ARBA" id="ARBA00004475"/>
    </source>
</evidence>
<dbReference type="InterPro" id="IPR008795">
    <property type="entry name" value="Prominin"/>
</dbReference>
<organism evidence="10 11">
    <name type="scientific">Oikopleura dioica</name>
    <name type="common">Tunicate</name>
    <dbReference type="NCBI Taxonomy" id="34765"/>
    <lineage>
        <taxon>Eukaryota</taxon>
        <taxon>Metazoa</taxon>
        <taxon>Chordata</taxon>
        <taxon>Tunicata</taxon>
        <taxon>Appendicularia</taxon>
        <taxon>Copelata</taxon>
        <taxon>Oikopleuridae</taxon>
        <taxon>Oikopleura</taxon>
    </lineage>
</organism>
<feature type="transmembrane region" description="Helical" evidence="9">
    <location>
        <begin position="165"/>
        <end position="192"/>
    </location>
</feature>
<evidence type="ECO:0000256" key="3">
    <source>
        <dbReference type="ARBA" id="ARBA00022692"/>
    </source>
</evidence>
<keyword evidence="11" id="KW-1185">Reference proteome</keyword>
<keyword evidence="5 9" id="KW-0472">Membrane</keyword>
<feature type="transmembrane region" description="Helical" evidence="9">
    <location>
        <begin position="566"/>
        <end position="592"/>
    </location>
</feature>
<dbReference type="Pfam" id="PF05478">
    <property type="entry name" value="Prominin"/>
    <property type="match status" value="2"/>
</dbReference>
<evidence type="ECO:0000313" key="10">
    <source>
        <dbReference type="EMBL" id="CAG5094160.1"/>
    </source>
</evidence>
<evidence type="ECO:0000256" key="7">
    <source>
        <dbReference type="SAM" id="Coils"/>
    </source>
</evidence>
<feature type="region of interest" description="Disordered" evidence="8">
    <location>
        <begin position="1"/>
        <end position="26"/>
    </location>
</feature>
<feature type="transmembrane region" description="Helical" evidence="9">
    <location>
        <begin position="888"/>
        <end position="908"/>
    </location>
</feature>
<evidence type="ECO:0000256" key="2">
    <source>
        <dbReference type="ARBA" id="ARBA00006058"/>
    </source>
</evidence>
<protein>
    <submittedName>
        <fullName evidence="10">Oidioi.mRNA.OKI2018_I69.XSR.g13301.t3.cds</fullName>
    </submittedName>
</protein>
<dbReference type="Proteomes" id="UP001158576">
    <property type="component" value="Chromosome XSR"/>
</dbReference>
<keyword evidence="6" id="KW-0325">Glycoprotein</keyword>
<evidence type="ECO:0000313" key="11">
    <source>
        <dbReference type="Proteomes" id="UP001158576"/>
    </source>
</evidence>
<keyword evidence="4 9" id="KW-1133">Transmembrane helix</keyword>
<evidence type="ECO:0000256" key="5">
    <source>
        <dbReference type="ARBA" id="ARBA00023136"/>
    </source>
</evidence>
<dbReference type="PANTHER" id="PTHR22730">
    <property type="entry name" value="PROMININ PROM PROTEIN"/>
    <property type="match status" value="1"/>
</dbReference>
<feature type="transmembrane region" description="Helical" evidence="9">
    <location>
        <begin position="521"/>
        <end position="545"/>
    </location>
</feature>
<sequence length="951" mass="106894">MRISTERGRFRSLGGTHGEKSERLNATQNGLTDVPRLLFASSLLSGFAQFFLYAQYDDFSIYAEEESNDPAENTLPQNISYELIIGNETYTLDNLATYNVSVELQLPDTRSLRHLFMLNTAFIDAVWQPFETIEDFLFELLTLQVDDHLDYVSNNWQKVAKFETGYLICLAFGLLFVISMPIVGLIFCSCRLCNNCGGRRYQDIKDAKSGWRIFHFLALMLTNSILIIPMVFIFLTNDWIGTVLQEAGPAVLANIDHIYGYTGSIKTQMDDIYNNYKFVENLTTLQLENIGSVLGDPIQTELRASFNPLFGELGEFQIVLDGVTSTLSSVDQNLARISNGVKTFEGTLETIKTSIEADLAFDNCDKNAACSMLKGFTAKLQLGGDFQSVSFWTSIYPELRQVADFFKYIYYPFIETLDDMSLEIKELQDALARYNLTNVIILGENAINDIPNTIDRYTSSMINDIIGPGGIFESVDQDVQRVIDQVDDYLDVNNTIDLQEHRQTVQDIANEIPEAEKYRNIIGLTIGSMVALVVGANSLGIMLGFCGYKREATPTNRSSASNLGGIFLMMSVSFSFIFGWLLMMLSIIAFTVGGHGEKYFCQTMQEDSQGNFTGLEFISQLASLNISISSNSSISSLDLSSSLLMCKNNTGLYKLLELDQMFDLDELFNLTKYNQLVDEQFDQIGAVLNGTLDGFLSEDDIANIEVLKNGSWRHIDYATYLKEVNKGLTSIDLESFAGMLNETSVDIENNPSPMTNIEKATTVAKLQKHSYDVLNLYQTQIEPLESALADLENDLDNLKDTAETVDSSLDALIEEARIVNETLITVTPESLNQIARRYSSDIAGRIQTFSSWLKVQVEENVGACQPIYGIYTNVMNIACSYFVDSLNAFWFSLAWATVFLIPSMIFGAKLHKWFRRMKQEEYFDEVALGMNRSGQFYNEGFDSESDYSYSD</sequence>
<evidence type="ECO:0000256" key="8">
    <source>
        <dbReference type="SAM" id="MobiDB-lite"/>
    </source>
</evidence>
<keyword evidence="7" id="KW-0175">Coiled coil</keyword>
<evidence type="ECO:0000256" key="4">
    <source>
        <dbReference type="ARBA" id="ARBA00022989"/>
    </source>
</evidence>
<evidence type="ECO:0000256" key="9">
    <source>
        <dbReference type="SAM" id="Phobius"/>
    </source>
</evidence>
<accession>A0ABN7SA82</accession>
<comment type="subcellular location">
    <subcellularLocation>
        <location evidence="1">Cell projection</location>
        <location evidence="1">Microvillus membrane</location>
        <topology evidence="1">Multi-pass membrane protein</topology>
    </subcellularLocation>
</comment>
<proteinExistence type="inferred from homology"/>
<feature type="coiled-coil region" evidence="7">
    <location>
        <begin position="774"/>
        <end position="815"/>
    </location>
</feature>
<gene>
    <name evidence="10" type="ORF">OKIOD_LOCUS4859</name>
</gene>
<dbReference type="PANTHER" id="PTHR22730:SF1">
    <property type="entry name" value="PROMININ-LIKE PROTEIN"/>
    <property type="match status" value="1"/>
</dbReference>
<feature type="transmembrane region" description="Helical" evidence="9">
    <location>
        <begin position="213"/>
        <end position="235"/>
    </location>
</feature>
<name>A0ABN7SA82_OIKDI</name>